<name>A0A2K9LU55_SPISQ</name>
<dbReference type="RefSeq" id="WP_101780644.1">
    <property type="nucleotide sequence ID" value="NZ_CP025543.1"/>
</dbReference>
<organism evidence="2 3">
    <name type="scientific">Spiroplasma monobiae MQ-1</name>
    <dbReference type="NCBI Taxonomy" id="1336748"/>
    <lineage>
        <taxon>Bacteria</taxon>
        <taxon>Bacillati</taxon>
        <taxon>Mycoplasmatota</taxon>
        <taxon>Mollicutes</taxon>
        <taxon>Entomoplasmatales</taxon>
        <taxon>Spiroplasmataceae</taxon>
        <taxon>Spiroplasma</taxon>
    </lineage>
</organism>
<evidence type="ECO:0000313" key="3">
    <source>
        <dbReference type="Proteomes" id="UP000234790"/>
    </source>
</evidence>
<dbReference type="OrthoDB" id="388909at2"/>
<dbReference type="AlphaFoldDB" id="A0A2K9LU55"/>
<dbReference type="KEGG" id="smoo:SMONO_v1c03340"/>
<feature type="compositionally biased region" description="Low complexity" evidence="1">
    <location>
        <begin position="1"/>
        <end position="12"/>
    </location>
</feature>
<dbReference type="EMBL" id="CP025543">
    <property type="protein sequence ID" value="AUM62583.1"/>
    <property type="molecule type" value="Genomic_DNA"/>
</dbReference>
<protein>
    <submittedName>
        <fullName evidence="2">Uncharacterized protein</fullName>
    </submittedName>
</protein>
<sequence length="193" mass="21427">MATATKKPAAKSTTKKPDKTAVKKAASNKKRAEHIQTRKKATDPKPEKIVNKLIKLTDGQEKFIWEKADPVSATNASIYRQDVAGAIMKISEYGQASEFGWVYSLIDPEGETDDVNNVIALHWMNGKVKRKTDENWTAVVTGGRDQTGLFNQKKDTKIAGTQLSKTRKTVLFQPSKVEPKKVNVQIRTATGKK</sequence>
<evidence type="ECO:0000256" key="1">
    <source>
        <dbReference type="SAM" id="MobiDB-lite"/>
    </source>
</evidence>
<feature type="region of interest" description="Disordered" evidence="1">
    <location>
        <begin position="1"/>
        <end position="46"/>
    </location>
</feature>
<evidence type="ECO:0000313" key="2">
    <source>
        <dbReference type="EMBL" id="AUM62583.1"/>
    </source>
</evidence>
<proteinExistence type="predicted"/>
<feature type="compositionally biased region" description="Basic and acidic residues" evidence="1">
    <location>
        <begin position="33"/>
        <end position="46"/>
    </location>
</feature>
<gene>
    <name evidence="2" type="ORF">SMONO_v1c03340</name>
</gene>
<reference evidence="2 3" key="1">
    <citation type="submission" date="2017-12" db="EMBL/GenBank/DDBJ databases">
        <title>Complete genome sequence of Spiroplasma monobiae MQ-1 (ATCC 33825).</title>
        <authorList>
            <person name="Tsai Y.-M."/>
            <person name="Lo W.-S."/>
            <person name="Wu P.-S."/>
            <person name="Cho S.-T."/>
            <person name="Kuo C.-H."/>
        </authorList>
    </citation>
    <scope>NUCLEOTIDE SEQUENCE [LARGE SCALE GENOMIC DNA]</scope>
    <source>
        <strain evidence="2 3">MQ-1</strain>
    </source>
</reference>
<dbReference type="Proteomes" id="UP000234790">
    <property type="component" value="Chromosome"/>
</dbReference>
<keyword evidence="3" id="KW-1185">Reference proteome</keyword>
<accession>A0A2K9LU55</accession>